<evidence type="ECO:0000313" key="5">
    <source>
        <dbReference type="Proteomes" id="UP000182427"/>
    </source>
</evidence>
<dbReference type="SUPFAM" id="SSF51391">
    <property type="entry name" value="Thiamin phosphate synthase"/>
    <property type="match status" value="1"/>
</dbReference>
<name>A0A1G7N986_9BACT</name>
<dbReference type="InterPro" id="IPR013785">
    <property type="entry name" value="Aldolase_TIM"/>
</dbReference>
<dbReference type="RefSeq" id="WP_231966892.1">
    <property type="nucleotide sequence ID" value="NZ_LT629690.1"/>
</dbReference>
<dbReference type="GO" id="GO:0009228">
    <property type="term" value="P:thiamine biosynthetic process"/>
    <property type="evidence" value="ECO:0007669"/>
    <property type="project" value="UniProtKB-KW"/>
</dbReference>
<dbReference type="Pfam" id="PF02581">
    <property type="entry name" value="TMP-TENI"/>
    <property type="match status" value="1"/>
</dbReference>
<dbReference type="GO" id="GO:0005737">
    <property type="term" value="C:cytoplasm"/>
    <property type="evidence" value="ECO:0007669"/>
    <property type="project" value="TreeGrafter"/>
</dbReference>
<accession>A0A1G7N986</accession>
<keyword evidence="5" id="KW-1185">Reference proteome</keyword>
<dbReference type="AlphaFoldDB" id="A0A1G7N986"/>
<evidence type="ECO:0000259" key="3">
    <source>
        <dbReference type="Pfam" id="PF02581"/>
    </source>
</evidence>
<keyword evidence="2" id="KW-0784">Thiamine biosynthesis</keyword>
<evidence type="ECO:0000313" key="4">
    <source>
        <dbReference type="EMBL" id="SDF70491.1"/>
    </source>
</evidence>
<dbReference type="EMBL" id="LT629690">
    <property type="protein sequence ID" value="SDF70491.1"/>
    <property type="molecule type" value="Genomic_DNA"/>
</dbReference>
<dbReference type="CDD" id="cd00564">
    <property type="entry name" value="TMP_TenI"/>
    <property type="match status" value="1"/>
</dbReference>
<dbReference type="PANTHER" id="PTHR20857">
    <property type="entry name" value="THIAMINE-PHOSPHATE PYROPHOSPHORYLASE"/>
    <property type="match status" value="1"/>
</dbReference>
<dbReference type="PANTHER" id="PTHR20857:SF15">
    <property type="entry name" value="THIAMINE-PHOSPHATE SYNTHASE"/>
    <property type="match status" value="1"/>
</dbReference>
<sequence>MLRYAITDRQMFPGDERSREDALITQVARLSSEGVDYVQMREKDLGEAAQADLARALMQAIRDGGGETKLLLNGTAALAQWAGADGVHLSTTMFSQNLQSHHGLLVSASCHTISDVRRAAEFADLILFAPVFEKRVDGEVVTEGVGLDALREACAAAGNVPVLALGGVTAANTQACLDAGAAGVAGIRLFV</sequence>
<proteinExistence type="predicted"/>
<dbReference type="Gene3D" id="3.20.20.70">
    <property type="entry name" value="Aldolase class I"/>
    <property type="match status" value="1"/>
</dbReference>
<reference evidence="4 5" key="1">
    <citation type="submission" date="2016-10" db="EMBL/GenBank/DDBJ databases">
        <authorList>
            <person name="de Groot N.N."/>
        </authorList>
    </citation>
    <scope>NUCLEOTIDE SEQUENCE [LARGE SCALE GENOMIC DNA]</scope>
    <source>
        <strain evidence="4 5">GAS232</strain>
    </source>
</reference>
<comment type="pathway">
    <text evidence="1">Cofactor biosynthesis; thiamine diphosphate biosynthesis.</text>
</comment>
<protein>
    <submittedName>
        <fullName evidence="4">Thiamine-phosphate pyrophosphorylase</fullName>
    </submittedName>
</protein>
<dbReference type="Proteomes" id="UP000182427">
    <property type="component" value="Chromosome I"/>
</dbReference>
<evidence type="ECO:0000256" key="2">
    <source>
        <dbReference type="ARBA" id="ARBA00022977"/>
    </source>
</evidence>
<gene>
    <name evidence="4" type="ORF">SAMN05444167_3054</name>
</gene>
<dbReference type="GO" id="GO:0004789">
    <property type="term" value="F:thiamine-phosphate diphosphorylase activity"/>
    <property type="evidence" value="ECO:0007669"/>
    <property type="project" value="TreeGrafter"/>
</dbReference>
<organism evidence="4 5">
    <name type="scientific">Terriglobus roseus</name>
    <dbReference type="NCBI Taxonomy" id="392734"/>
    <lineage>
        <taxon>Bacteria</taxon>
        <taxon>Pseudomonadati</taxon>
        <taxon>Acidobacteriota</taxon>
        <taxon>Terriglobia</taxon>
        <taxon>Terriglobales</taxon>
        <taxon>Acidobacteriaceae</taxon>
        <taxon>Terriglobus</taxon>
    </lineage>
</organism>
<feature type="domain" description="Thiamine phosphate synthase/TenI" evidence="3">
    <location>
        <begin position="4"/>
        <end position="188"/>
    </location>
</feature>
<dbReference type="InterPro" id="IPR036206">
    <property type="entry name" value="ThiamineP_synth_sf"/>
</dbReference>
<dbReference type="InterPro" id="IPR022998">
    <property type="entry name" value="ThiamineP_synth_TenI"/>
</dbReference>
<evidence type="ECO:0000256" key="1">
    <source>
        <dbReference type="ARBA" id="ARBA00004948"/>
    </source>
</evidence>